<evidence type="ECO:0000313" key="4">
    <source>
        <dbReference type="EMBL" id="KAL3636500.1"/>
    </source>
</evidence>
<reference evidence="3" key="2">
    <citation type="submission" date="2024-11" db="EMBL/GenBank/DDBJ databases">
        <authorList>
            <person name="Burger M."/>
            <person name="Chory J."/>
        </authorList>
    </citation>
    <scope>NUCLEOTIDE SEQUENCE</scope>
    <source>
        <strain evidence="3">Tecolote</strain>
        <tissue evidence="3">Flower</tissue>
    </source>
</reference>
<evidence type="ECO:0000313" key="3">
    <source>
        <dbReference type="EMBL" id="KAL3621662.1"/>
    </source>
</evidence>
<dbReference type="Proteomes" id="UP001632038">
    <property type="component" value="Unassembled WGS sequence"/>
</dbReference>
<dbReference type="EMBL" id="JAVIJP010000066">
    <property type="protein sequence ID" value="KAL3621662.1"/>
    <property type="molecule type" value="Genomic_DNA"/>
</dbReference>
<evidence type="ECO:0000313" key="1">
    <source>
        <dbReference type="EMBL" id="KAL3617371.1"/>
    </source>
</evidence>
<gene>
    <name evidence="4" type="ORF">CASFOL_018799</name>
    <name evidence="2" type="ORF">CASFOL_036525</name>
    <name evidence="3" type="ORF">CASFOL_036574</name>
    <name evidence="1" type="ORF">CASFOL_038784</name>
</gene>
<proteinExistence type="predicted"/>
<dbReference type="AlphaFoldDB" id="A0ABD3BYF0"/>
<reference evidence="1 5" key="1">
    <citation type="journal article" date="2024" name="IScience">
        <title>Strigolactones Initiate the Formation of Haustorium-like Structures in Castilleja.</title>
        <authorList>
            <person name="Buerger M."/>
            <person name="Peterson D."/>
            <person name="Chory J."/>
        </authorList>
    </citation>
    <scope>NUCLEOTIDE SEQUENCE [LARGE SCALE GENOMIC DNA]</scope>
    <source>
        <strain evidence="1">Tecolote</strain>
        <tissue evidence="1">Flower</tissue>
    </source>
</reference>
<sequence>MIPSKHILPVARPDPEVVAMLTSGLTTSIALEKVAEMSKIIALLTAKVGIDNDLADADALAHYVRAHEDDQSS</sequence>
<evidence type="ECO:0000313" key="5">
    <source>
        <dbReference type="Proteomes" id="UP001632038"/>
    </source>
</evidence>
<protein>
    <submittedName>
        <fullName evidence="3">Uncharacterized protein</fullName>
    </submittedName>
</protein>
<dbReference type="EMBL" id="JAVIJP010000026">
    <property type="protein sequence ID" value="KAL3636500.1"/>
    <property type="molecule type" value="Genomic_DNA"/>
</dbReference>
<dbReference type="EMBL" id="JAVIJP010000082">
    <property type="protein sequence ID" value="KAL3617371.1"/>
    <property type="molecule type" value="Genomic_DNA"/>
</dbReference>
<dbReference type="EMBL" id="JAVIJP010000066">
    <property type="protein sequence ID" value="KAL3621613.1"/>
    <property type="molecule type" value="Genomic_DNA"/>
</dbReference>
<comment type="caution">
    <text evidence="3">The sequence shown here is derived from an EMBL/GenBank/DDBJ whole genome shotgun (WGS) entry which is preliminary data.</text>
</comment>
<name>A0ABD3BYF0_9LAMI</name>
<evidence type="ECO:0000313" key="2">
    <source>
        <dbReference type="EMBL" id="KAL3621613.1"/>
    </source>
</evidence>
<keyword evidence="5" id="KW-1185">Reference proteome</keyword>
<organism evidence="3 5">
    <name type="scientific">Castilleja foliolosa</name>
    <dbReference type="NCBI Taxonomy" id="1961234"/>
    <lineage>
        <taxon>Eukaryota</taxon>
        <taxon>Viridiplantae</taxon>
        <taxon>Streptophyta</taxon>
        <taxon>Embryophyta</taxon>
        <taxon>Tracheophyta</taxon>
        <taxon>Spermatophyta</taxon>
        <taxon>Magnoliopsida</taxon>
        <taxon>eudicotyledons</taxon>
        <taxon>Gunneridae</taxon>
        <taxon>Pentapetalae</taxon>
        <taxon>asterids</taxon>
        <taxon>lamiids</taxon>
        <taxon>Lamiales</taxon>
        <taxon>Orobanchaceae</taxon>
        <taxon>Pedicularideae</taxon>
        <taxon>Castillejinae</taxon>
        <taxon>Castilleja</taxon>
    </lineage>
</organism>
<accession>A0ABD3BYF0</accession>